<feature type="region of interest" description="Disordered" evidence="1">
    <location>
        <begin position="387"/>
        <end position="433"/>
    </location>
</feature>
<evidence type="ECO:0000256" key="1">
    <source>
        <dbReference type="SAM" id="MobiDB-lite"/>
    </source>
</evidence>
<feature type="compositionally biased region" description="Basic and acidic residues" evidence="1">
    <location>
        <begin position="235"/>
        <end position="249"/>
    </location>
</feature>
<dbReference type="EMBL" id="JBBCAQ010000037">
    <property type="protein sequence ID" value="KAK7574141.1"/>
    <property type="molecule type" value="Genomic_DNA"/>
</dbReference>
<proteinExistence type="predicted"/>
<dbReference type="Proteomes" id="UP001367676">
    <property type="component" value="Unassembled WGS sequence"/>
</dbReference>
<keyword evidence="3" id="KW-1185">Reference proteome</keyword>
<feature type="compositionally biased region" description="Basic and acidic residues" evidence="1">
    <location>
        <begin position="396"/>
        <end position="422"/>
    </location>
</feature>
<accession>A0AAN9TJV5</accession>
<protein>
    <submittedName>
        <fullName evidence="2">Uncharacterized protein</fullName>
    </submittedName>
</protein>
<reference evidence="2 3" key="1">
    <citation type="submission" date="2024-03" db="EMBL/GenBank/DDBJ databases">
        <title>Adaptation during the transition from Ophiocordyceps entomopathogen to insect associate is accompanied by gene loss and intensified selection.</title>
        <authorList>
            <person name="Ward C.M."/>
            <person name="Onetto C.A."/>
            <person name="Borneman A.R."/>
        </authorList>
    </citation>
    <scope>NUCLEOTIDE SEQUENCE [LARGE SCALE GENOMIC DNA]</scope>
    <source>
        <strain evidence="2">AWRI1</strain>
        <tissue evidence="2">Single Adult Female</tissue>
    </source>
</reference>
<sequence>MKAMPAPTKPFRGLPKRLLADHFVEPEYTIPTDDAFTNDLDDQIHTLKYDPRIHVEGVKQWVNKTRPVRQPFDGEAAAVDALSDTLPVHCDSAPSVSAADTDPLEEQWRQREFERAYAQLAHRYELHAAQPTKVEARRIHDKVARYRRAFLKGFYEARIRRVEANKWLYERLHVNADHIKEKYRQLVYASEPHYVVELPDAQVAAAPGAEPTGGAAAALAPNAAPHAGDPQPPNEADKDDAQGPSERTCDKDVDELDELEADAASVHSFAPERDAILLQDINSPPHIRGFGRDLYRKYDPKLRLLHLEHWMSPDIEQWMNERRLNADASSEAASEYAYRHHHRYDDEEESVKPPKDDLKYEEIRGATELPTWLGPKKLDEQELDLENFRKPSVGDNEAHSLAKDEIEERKAPAADGNERADDAASEASKAISDTPSQGLLRQLVQSQSKDYYKLWYATHDTYNTTPFLEARLQRLMREIFGRREWTVYCDYLKEKQHEKNKRMHDAGQQQ</sequence>
<name>A0AAN9TJV5_9HEMI</name>
<organism evidence="2 3">
    <name type="scientific">Parthenolecanium corni</name>
    <dbReference type="NCBI Taxonomy" id="536013"/>
    <lineage>
        <taxon>Eukaryota</taxon>
        <taxon>Metazoa</taxon>
        <taxon>Ecdysozoa</taxon>
        <taxon>Arthropoda</taxon>
        <taxon>Hexapoda</taxon>
        <taxon>Insecta</taxon>
        <taxon>Pterygota</taxon>
        <taxon>Neoptera</taxon>
        <taxon>Paraneoptera</taxon>
        <taxon>Hemiptera</taxon>
        <taxon>Sternorrhyncha</taxon>
        <taxon>Coccoidea</taxon>
        <taxon>Coccidae</taxon>
        <taxon>Parthenolecanium</taxon>
    </lineage>
</organism>
<comment type="caution">
    <text evidence="2">The sequence shown here is derived from an EMBL/GenBank/DDBJ whole genome shotgun (WGS) entry which is preliminary data.</text>
</comment>
<evidence type="ECO:0000313" key="3">
    <source>
        <dbReference type="Proteomes" id="UP001367676"/>
    </source>
</evidence>
<evidence type="ECO:0000313" key="2">
    <source>
        <dbReference type="EMBL" id="KAK7574141.1"/>
    </source>
</evidence>
<dbReference type="AlphaFoldDB" id="A0AAN9TJV5"/>
<feature type="compositionally biased region" description="Low complexity" evidence="1">
    <location>
        <begin position="206"/>
        <end position="228"/>
    </location>
</feature>
<feature type="region of interest" description="Disordered" evidence="1">
    <location>
        <begin position="206"/>
        <end position="249"/>
    </location>
</feature>
<gene>
    <name evidence="2" type="ORF">V9T40_011332</name>
</gene>